<keyword evidence="3" id="KW-1185">Reference proteome</keyword>
<protein>
    <submittedName>
        <fullName evidence="2">Uncharacterized protein</fullName>
    </submittedName>
</protein>
<evidence type="ECO:0000256" key="1">
    <source>
        <dbReference type="SAM" id="MobiDB-lite"/>
    </source>
</evidence>
<name>A0ABW1MGC3_9ACTN</name>
<comment type="caution">
    <text evidence="2">The sequence shown here is derived from an EMBL/GenBank/DDBJ whole genome shotgun (WGS) entry which is preliminary data.</text>
</comment>
<feature type="region of interest" description="Disordered" evidence="1">
    <location>
        <begin position="69"/>
        <end position="117"/>
    </location>
</feature>
<organism evidence="2 3">
    <name type="scientific">Streptomyces ochraceiscleroticus</name>
    <dbReference type="NCBI Taxonomy" id="47761"/>
    <lineage>
        <taxon>Bacteria</taxon>
        <taxon>Bacillati</taxon>
        <taxon>Actinomycetota</taxon>
        <taxon>Actinomycetes</taxon>
        <taxon>Kitasatosporales</taxon>
        <taxon>Streptomycetaceae</taxon>
        <taxon>Streptomyces</taxon>
    </lineage>
</organism>
<dbReference type="RefSeq" id="WP_051861649.1">
    <property type="nucleotide sequence ID" value="NZ_JBHSPX010000002.1"/>
</dbReference>
<sequence>MAARLGSLLSALSQAVTVLSYAAGVPVVRLLHSDAADEEPAATLNPARALTRAGRPGVREAHAANQRFVASSPRRDHYAPLIRRSTRRCASSARPRCPQVPGPDDGTSPAVRMPPGI</sequence>
<dbReference type="Proteomes" id="UP001596139">
    <property type="component" value="Unassembled WGS sequence"/>
</dbReference>
<feature type="compositionally biased region" description="Low complexity" evidence="1">
    <location>
        <begin position="88"/>
        <end position="97"/>
    </location>
</feature>
<proteinExistence type="predicted"/>
<dbReference type="EMBL" id="JBHSPX010000002">
    <property type="protein sequence ID" value="MFC6062037.1"/>
    <property type="molecule type" value="Genomic_DNA"/>
</dbReference>
<accession>A0ABW1MGC3</accession>
<evidence type="ECO:0000313" key="2">
    <source>
        <dbReference type="EMBL" id="MFC6062037.1"/>
    </source>
</evidence>
<gene>
    <name evidence="2" type="ORF">ACFP4F_05720</name>
</gene>
<evidence type="ECO:0000313" key="3">
    <source>
        <dbReference type="Proteomes" id="UP001596139"/>
    </source>
</evidence>
<reference evidence="3" key="1">
    <citation type="journal article" date="2019" name="Int. J. Syst. Evol. Microbiol.">
        <title>The Global Catalogue of Microorganisms (GCM) 10K type strain sequencing project: providing services to taxonomists for standard genome sequencing and annotation.</title>
        <authorList>
            <consortium name="The Broad Institute Genomics Platform"/>
            <consortium name="The Broad Institute Genome Sequencing Center for Infectious Disease"/>
            <person name="Wu L."/>
            <person name="Ma J."/>
        </authorList>
    </citation>
    <scope>NUCLEOTIDE SEQUENCE [LARGE SCALE GENOMIC DNA]</scope>
    <source>
        <strain evidence="3">CGMCC 1.15180</strain>
    </source>
</reference>